<feature type="region of interest" description="Disordered" evidence="1">
    <location>
        <begin position="1"/>
        <end position="21"/>
    </location>
</feature>
<dbReference type="Proteomes" id="UP000039021">
    <property type="component" value="Unassembled WGS sequence"/>
</dbReference>
<reference evidence="3" key="1">
    <citation type="submission" date="2015-03" db="EMBL/GenBank/DDBJ databases">
        <authorList>
            <consortium name="Pathogen Informatics"/>
        </authorList>
    </citation>
    <scope>NUCLEOTIDE SEQUENCE [LARGE SCALE GENOMIC DNA]</scope>
    <source>
        <strain evidence="3">N09902308</strain>
    </source>
</reference>
<dbReference type="AlphaFoldDB" id="A0A916L9T9"/>
<protein>
    <submittedName>
        <fullName evidence="2">Uncharacterized protein</fullName>
    </submittedName>
</protein>
<sequence>MTPPGRKWGSKGTSTTGCPWSMNSWASNDLVRLSACPSESLSTTMLRRNKPVRP</sequence>
<organism evidence="2 3">
    <name type="scientific">Mycobacterium tuberculosis</name>
    <dbReference type="NCBI Taxonomy" id="1773"/>
    <lineage>
        <taxon>Bacteria</taxon>
        <taxon>Bacillati</taxon>
        <taxon>Actinomycetota</taxon>
        <taxon>Actinomycetes</taxon>
        <taxon>Mycobacteriales</taxon>
        <taxon>Mycobacteriaceae</taxon>
        <taxon>Mycobacterium</taxon>
        <taxon>Mycobacterium tuberculosis complex</taxon>
    </lineage>
</organism>
<feature type="compositionally biased region" description="Polar residues" evidence="1">
    <location>
        <begin position="11"/>
        <end position="21"/>
    </location>
</feature>
<dbReference type="EMBL" id="CSBK01000500">
    <property type="protein sequence ID" value="COX47041.1"/>
    <property type="molecule type" value="Genomic_DNA"/>
</dbReference>
<evidence type="ECO:0000256" key="1">
    <source>
        <dbReference type="SAM" id="MobiDB-lite"/>
    </source>
</evidence>
<evidence type="ECO:0000313" key="3">
    <source>
        <dbReference type="Proteomes" id="UP000039021"/>
    </source>
</evidence>
<name>A0A916L9T9_MYCTX</name>
<evidence type="ECO:0000313" key="2">
    <source>
        <dbReference type="EMBL" id="COX47041.1"/>
    </source>
</evidence>
<accession>A0A916L9T9</accession>
<comment type="caution">
    <text evidence="2">The sequence shown here is derived from an EMBL/GenBank/DDBJ whole genome shotgun (WGS) entry which is preliminary data.</text>
</comment>
<gene>
    <name evidence="2" type="ORF">ERS007739_01341</name>
</gene>
<proteinExistence type="predicted"/>